<keyword evidence="2" id="KW-1185">Reference proteome</keyword>
<evidence type="ECO:0000313" key="1">
    <source>
        <dbReference type="EMBL" id="NBN80230.1"/>
    </source>
</evidence>
<dbReference type="AlphaFoldDB" id="A0A7X5F7F3"/>
<protein>
    <submittedName>
        <fullName evidence="1">Uncharacterized protein</fullName>
    </submittedName>
</protein>
<evidence type="ECO:0000313" key="2">
    <source>
        <dbReference type="Proteomes" id="UP000586722"/>
    </source>
</evidence>
<organism evidence="1 2">
    <name type="scientific">Pannonibacter tanglangensis</name>
    <dbReference type="NCBI Taxonomy" id="2750084"/>
    <lineage>
        <taxon>Bacteria</taxon>
        <taxon>Pseudomonadati</taxon>
        <taxon>Pseudomonadota</taxon>
        <taxon>Alphaproteobacteria</taxon>
        <taxon>Hyphomicrobiales</taxon>
        <taxon>Stappiaceae</taxon>
        <taxon>Pannonibacter</taxon>
    </lineage>
</organism>
<dbReference type="EMBL" id="JAABLQ010000003">
    <property type="protein sequence ID" value="NBN80230.1"/>
    <property type="molecule type" value="Genomic_DNA"/>
</dbReference>
<proteinExistence type="predicted"/>
<accession>A0A7X5F7F3</accession>
<gene>
    <name evidence="1" type="ORF">GWI72_18270</name>
</gene>
<comment type="caution">
    <text evidence="1">The sequence shown here is derived from an EMBL/GenBank/DDBJ whole genome shotgun (WGS) entry which is preliminary data.</text>
</comment>
<sequence>MTAISGTSAADYSVATRRAEVEAKVQRNEEVETRRTADFERAQPPAEAERREARKIPGLGNAVDISV</sequence>
<dbReference type="Proteomes" id="UP000586722">
    <property type="component" value="Unassembled WGS sequence"/>
</dbReference>
<reference evidence="2" key="1">
    <citation type="submission" date="2020-01" db="EMBL/GenBank/DDBJ databases">
        <authorList>
            <person name="Fang Y."/>
            <person name="Sun R."/>
            <person name="Nie L."/>
            <person name="He J."/>
            <person name="Hao L."/>
            <person name="Wang L."/>
            <person name="Su S."/>
            <person name="Lv E."/>
            <person name="Zhang Z."/>
            <person name="Xie R."/>
            <person name="Liu H."/>
        </authorList>
    </citation>
    <scope>NUCLEOTIDE SEQUENCE [LARGE SCALE GENOMIC DNA]</scope>
    <source>
        <strain evidence="2">XCT-53</strain>
    </source>
</reference>
<dbReference type="RefSeq" id="WP_161677542.1">
    <property type="nucleotide sequence ID" value="NZ_JAABLP010000005.1"/>
</dbReference>
<name>A0A7X5F7F3_9HYPH</name>